<organism evidence="2 3">
    <name type="scientific">Aspergillus lucknowensis</name>
    <dbReference type="NCBI Taxonomy" id="176173"/>
    <lineage>
        <taxon>Eukaryota</taxon>
        <taxon>Fungi</taxon>
        <taxon>Dikarya</taxon>
        <taxon>Ascomycota</taxon>
        <taxon>Pezizomycotina</taxon>
        <taxon>Eurotiomycetes</taxon>
        <taxon>Eurotiomycetidae</taxon>
        <taxon>Eurotiales</taxon>
        <taxon>Aspergillaceae</taxon>
        <taxon>Aspergillus</taxon>
        <taxon>Aspergillus subgen. Nidulantes</taxon>
    </lineage>
</organism>
<comment type="caution">
    <text evidence="2">The sequence shown here is derived from an EMBL/GenBank/DDBJ whole genome shotgun (WGS) entry which is preliminary data.</text>
</comment>
<dbReference type="PROSITE" id="PS51186">
    <property type="entry name" value="GNAT"/>
    <property type="match status" value="1"/>
</dbReference>
<evidence type="ECO:0000313" key="2">
    <source>
        <dbReference type="EMBL" id="KAL2859924.1"/>
    </source>
</evidence>
<sequence>MANPTPTTAEYPPDAPLFPIQEAAVIMPRPSELERIHTERLVLRPLRTESDVDAAGVFRIRGRQDVIDWLWPRIPDAGPEDTKKWARKKVFPTPDGAGAVGDRLFYFVVTRKGDADSDSPESIIGAVGVNSLDPAPSVGYSFHPDVWGKGYATEAVRAVVGAWWDLPRAWSFEEEKLYAGVNCANVGSVRVLEKVGFEVYEYVQYDDRLAFMCMGRPRKQ</sequence>
<dbReference type="EMBL" id="JBFXLQ010000094">
    <property type="protein sequence ID" value="KAL2859924.1"/>
    <property type="molecule type" value="Genomic_DNA"/>
</dbReference>
<reference evidence="2 3" key="1">
    <citation type="submission" date="2024-07" db="EMBL/GenBank/DDBJ databases">
        <title>Section-level genome sequencing and comparative genomics of Aspergillus sections Usti and Cavernicolus.</title>
        <authorList>
            <consortium name="Lawrence Berkeley National Laboratory"/>
            <person name="Nybo J.L."/>
            <person name="Vesth T.C."/>
            <person name="Theobald S."/>
            <person name="Frisvad J.C."/>
            <person name="Larsen T.O."/>
            <person name="Kjaerboelling I."/>
            <person name="Rothschild-Mancinelli K."/>
            <person name="Lyhne E.K."/>
            <person name="Kogle M.E."/>
            <person name="Barry K."/>
            <person name="Clum A."/>
            <person name="Na H."/>
            <person name="Ledsgaard L."/>
            <person name="Lin J."/>
            <person name="Lipzen A."/>
            <person name="Kuo A."/>
            <person name="Riley R."/>
            <person name="Mondo S."/>
            <person name="Labutti K."/>
            <person name="Haridas S."/>
            <person name="Pangalinan J."/>
            <person name="Salamov A.A."/>
            <person name="Simmons B.A."/>
            <person name="Magnuson J.K."/>
            <person name="Chen J."/>
            <person name="Drula E."/>
            <person name="Henrissat B."/>
            <person name="Wiebenga A."/>
            <person name="Lubbers R.J."/>
            <person name="Gomes A.C."/>
            <person name="Macurrencykelacurrency M.R."/>
            <person name="Stajich J."/>
            <person name="Grigoriev I.V."/>
            <person name="Mortensen U.H."/>
            <person name="De Vries R.P."/>
            <person name="Baker S.E."/>
            <person name="Andersen M.R."/>
        </authorList>
    </citation>
    <scope>NUCLEOTIDE SEQUENCE [LARGE SCALE GENOMIC DNA]</scope>
    <source>
        <strain evidence="2 3">CBS 449.75</strain>
    </source>
</reference>
<keyword evidence="3" id="KW-1185">Reference proteome</keyword>
<dbReference type="Proteomes" id="UP001610432">
    <property type="component" value="Unassembled WGS sequence"/>
</dbReference>
<proteinExistence type="predicted"/>
<name>A0ABR4L5V6_9EURO</name>
<dbReference type="RefSeq" id="XP_070880480.1">
    <property type="nucleotide sequence ID" value="XM_071027604.1"/>
</dbReference>
<gene>
    <name evidence="2" type="ORF">BJX67DRAFT_337870</name>
</gene>
<evidence type="ECO:0000313" key="3">
    <source>
        <dbReference type="Proteomes" id="UP001610432"/>
    </source>
</evidence>
<accession>A0ABR4L5V6</accession>
<protein>
    <submittedName>
        <fullName evidence="2">GNAT domain-containing protein</fullName>
    </submittedName>
</protein>
<dbReference type="GeneID" id="98142676"/>
<dbReference type="PANTHER" id="PTHR43792:SF1">
    <property type="entry name" value="N-ACETYLTRANSFERASE DOMAIN-CONTAINING PROTEIN"/>
    <property type="match status" value="1"/>
</dbReference>
<dbReference type="InterPro" id="IPR016181">
    <property type="entry name" value="Acyl_CoA_acyltransferase"/>
</dbReference>
<dbReference type="InterPro" id="IPR000182">
    <property type="entry name" value="GNAT_dom"/>
</dbReference>
<dbReference type="Gene3D" id="3.40.630.30">
    <property type="match status" value="1"/>
</dbReference>
<feature type="domain" description="N-acetyltransferase" evidence="1">
    <location>
        <begin position="72"/>
        <end position="219"/>
    </location>
</feature>
<dbReference type="PANTHER" id="PTHR43792">
    <property type="entry name" value="GNAT FAMILY, PUTATIVE (AFU_ORTHOLOGUE AFUA_3G00765)-RELATED-RELATED"/>
    <property type="match status" value="1"/>
</dbReference>
<dbReference type="Pfam" id="PF13302">
    <property type="entry name" value="Acetyltransf_3"/>
    <property type="match status" value="1"/>
</dbReference>
<dbReference type="SUPFAM" id="SSF55729">
    <property type="entry name" value="Acyl-CoA N-acyltransferases (Nat)"/>
    <property type="match status" value="1"/>
</dbReference>
<dbReference type="InterPro" id="IPR051531">
    <property type="entry name" value="N-acetyltransferase"/>
</dbReference>
<evidence type="ECO:0000259" key="1">
    <source>
        <dbReference type="PROSITE" id="PS51186"/>
    </source>
</evidence>